<dbReference type="Proteomes" id="UP000295530">
    <property type="component" value="Unassembled WGS sequence"/>
</dbReference>
<organism evidence="1 2">
    <name type="scientific">Scandinavium goeteborgense</name>
    <dbReference type="NCBI Taxonomy" id="1851514"/>
    <lineage>
        <taxon>Bacteria</taxon>
        <taxon>Pseudomonadati</taxon>
        <taxon>Pseudomonadota</taxon>
        <taxon>Gammaproteobacteria</taxon>
        <taxon>Enterobacterales</taxon>
        <taxon>Enterobacteriaceae</taxon>
        <taxon>Scandinavium</taxon>
    </lineage>
</organism>
<evidence type="ECO:0000313" key="2">
    <source>
        <dbReference type="Proteomes" id="UP000295530"/>
    </source>
</evidence>
<dbReference type="RefSeq" id="WP_133460953.1">
    <property type="nucleotide sequence ID" value="NZ_SNVX01000004.1"/>
</dbReference>
<proteinExistence type="predicted"/>
<dbReference type="EMBL" id="SNVX01000004">
    <property type="protein sequence ID" value="TDN59522.1"/>
    <property type="molecule type" value="Genomic_DNA"/>
</dbReference>
<dbReference type="AlphaFoldDB" id="A0A4R6EL19"/>
<name>A0A4R6EL19_SCAGO</name>
<keyword evidence="2" id="KW-1185">Reference proteome</keyword>
<accession>A0A4R6EL19</accession>
<evidence type="ECO:0000313" key="1">
    <source>
        <dbReference type="EMBL" id="TDN59522.1"/>
    </source>
</evidence>
<reference evidence="1 2" key="1">
    <citation type="submission" date="2019-03" db="EMBL/GenBank/DDBJ databases">
        <title>Genomic analyses of the natural microbiome of Caenorhabditis elegans.</title>
        <authorList>
            <person name="Samuel B."/>
        </authorList>
    </citation>
    <scope>NUCLEOTIDE SEQUENCE [LARGE SCALE GENOMIC DNA]</scope>
    <source>
        <strain evidence="1 2">BIGb0156</strain>
    </source>
</reference>
<sequence>MNRPTTSETLDEAWYLDVSFDEYIQLVIEQMAIEKISFECEIQEMRSLLIANGIDHTAVIHHDVISDKIYERLLRYRLGYCGAMQENKKLIRAYKFRRKFLKMIERR</sequence>
<comment type="caution">
    <text evidence="1">The sequence shown here is derived from an EMBL/GenBank/DDBJ whole genome shotgun (WGS) entry which is preliminary data.</text>
</comment>
<protein>
    <submittedName>
        <fullName evidence="1">Uncharacterized protein</fullName>
    </submittedName>
</protein>
<gene>
    <name evidence="1" type="ORF">EC847_104126</name>
</gene>